<name>A0AAN2BM46_9GAMM</name>
<dbReference type="KEGG" id="marq:MARGE09_P4000"/>
<organism evidence="6 7">
    <name type="scientific">Marinagarivorans cellulosilyticus</name>
    <dbReference type="NCBI Taxonomy" id="2721545"/>
    <lineage>
        <taxon>Bacteria</taxon>
        <taxon>Pseudomonadati</taxon>
        <taxon>Pseudomonadota</taxon>
        <taxon>Gammaproteobacteria</taxon>
        <taxon>Cellvibrionales</taxon>
        <taxon>Cellvibrionaceae</taxon>
        <taxon>Marinagarivorans</taxon>
    </lineage>
</organism>
<proteinExistence type="predicted"/>
<dbReference type="SUPFAM" id="SSF63829">
    <property type="entry name" value="Calcium-dependent phosphotriesterase"/>
    <property type="match status" value="3"/>
</dbReference>
<keyword evidence="4" id="KW-1133">Transmembrane helix</keyword>
<protein>
    <recommendedName>
        <fullName evidence="5">HTH araC/xylS-type domain-containing protein</fullName>
    </recommendedName>
</protein>
<gene>
    <name evidence="6" type="ORF">MARGE09_P4000</name>
</gene>
<keyword evidence="1" id="KW-0597">Phosphoprotein</keyword>
<keyword evidence="4" id="KW-0812">Transmembrane</keyword>
<feature type="transmembrane region" description="Helical" evidence="4">
    <location>
        <begin position="766"/>
        <end position="788"/>
    </location>
</feature>
<keyword evidence="3" id="KW-0804">Transcription</keyword>
<dbReference type="InterPro" id="IPR009057">
    <property type="entry name" value="Homeodomain-like_sf"/>
</dbReference>
<dbReference type="InterPro" id="IPR013783">
    <property type="entry name" value="Ig-like_fold"/>
</dbReference>
<dbReference type="InterPro" id="IPR018060">
    <property type="entry name" value="HTH_AraC"/>
</dbReference>
<dbReference type="InterPro" id="IPR011110">
    <property type="entry name" value="Reg_prop"/>
</dbReference>
<keyword evidence="4" id="KW-0472">Membrane</keyword>
<dbReference type="InterPro" id="IPR015943">
    <property type="entry name" value="WD40/YVTN_repeat-like_dom_sf"/>
</dbReference>
<dbReference type="InterPro" id="IPR011123">
    <property type="entry name" value="Y_Y_Y"/>
</dbReference>
<keyword evidence="2" id="KW-0805">Transcription regulation</keyword>
<accession>A0AAN2BM46</accession>
<dbReference type="SMART" id="SM00342">
    <property type="entry name" value="HTH_ARAC"/>
    <property type="match status" value="1"/>
</dbReference>
<evidence type="ECO:0000256" key="1">
    <source>
        <dbReference type="ARBA" id="ARBA00022553"/>
    </source>
</evidence>
<evidence type="ECO:0000256" key="3">
    <source>
        <dbReference type="ARBA" id="ARBA00023163"/>
    </source>
</evidence>
<dbReference type="AlphaFoldDB" id="A0AAN2BM46"/>
<dbReference type="PANTHER" id="PTHR43547">
    <property type="entry name" value="TWO-COMPONENT HISTIDINE KINASE"/>
    <property type="match status" value="1"/>
</dbReference>
<reference evidence="6 7" key="1">
    <citation type="journal article" date="2022" name="IScience">
        <title>An ultrasensitive nanofiber-based assay for enzymatic hydrolysis and deep-sea microbial degradation of cellulose.</title>
        <authorList>
            <person name="Tsudome M."/>
            <person name="Tachioka M."/>
            <person name="Miyazaki M."/>
            <person name="Uchimura K."/>
            <person name="Tsuda M."/>
            <person name="Takaki Y."/>
            <person name="Deguchi S."/>
        </authorList>
    </citation>
    <scope>NUCLEOTIDE SEQUENCE [LARGE SCALE GENOMIC DNA]</scope>
    <source>
        <strain evidence="6 7">GE09</strain>
    </source>
</reference>
<dbReference type="Pfam" id="PF07495">
    <property type="entry name" value="Y_Y_Y"/>
    <property type="match status" value="1"/>
</dbReference>
<evidence type="ECO:0000313" key="6">
    <source>
        <dbReference type="EMBL" id="BCD99798.1"/>
    </source>
</evidence>
<dbReference type="PROSITE" id="PS01124">
    <property type="entry name" value="HTH_ARAC_FAMILY_2"/>
    <property type="match status" value="1"/>
</dbReference>
<dbReference type="GO" id="GO:0003700">
    <property type="term" value="F:DNA-binding transcription factor activity"/>
    <property type="evidence" value="ECO:0007669"/>
    <property type="project" value="InterPro"/>
</dbReference>
<dbReference type="Gene3D" id="2.60.40.10">
    <property type="entry name" value="Immunoglobulins"/>
    <property type="match status" value="1"/>
</dbReference>
<evidence type="ECO:0000259" key="5">
    <source>
        <dbReference type="PROSITE" id="PS01124"/>
    </source>
</evidence>
<sequence>MRVILVRFGIHLLLLFWPLFCCAQSMQGNSLAGLLFSPVNQPALAGIGGVAAILEDSEGFLWLGGESGLARFDGYQLKEYRHDAERAGSLSNHFITGLLLDAQKQLWVATGKGLNRYNPVTQTFTHFNTQSSINFIYQDSNSTLWAGFVGGGLYRYVSAEQRFERFNFAGGANEYSNDSFFTAFEDSNGDLWLGGQQGALRVNRNSAVARYYSRVNKSASQPIKVIYQDSSGVLWFGSTAGLLRFDPTSKTLENYSTAAKPAQALAQVAISAITEDADGRLWLASDGAGLFYKDVKAEYFSAYAPAGLVNRHTRALLKSRAGDLWVGHYPAGLSRLHRSSIFQHYVQGPDGEGLSNHDILSVAEDTLGQLWVGTEGGLNRININTDVITQLNTAPGVAPLPKPVIALASNASHVFMGTWPAGLSRAPVQEAAFSPYTGEHNMAAPAFIFIDSKLRTWVGLQAGLVLLAAGEKWPLGRKLSAKAALSIVETRDGNFWLGEYGRLMQLNANGELIKSYHFSPDNPAGLPDAAILAMLEDAEQNLWLATRAGAVLFNPAAQTFTRYSQADGLPSDSVNCVVEEDAQWLWFATEAGLARLNRDTGVFNLFTRKDGLAGNRYKSKTCLRLSNGELVFGSTQGLTRFNPKRLSSEQTFPAVTLTSFEVLSQGRHLNWPLQQPLAQAQSVTLPYPHSAFALTFSALNFAPQEQQYAYYLKGLEQDWTFVGTSNRATYTNLPPGQYVFRVQAASAQGAWADDGRELVIIIGAPWWGAGWLRGVLLVLLCVLGYGAWRVRKSVQKAPEQLLGGQSEAPALDPKKVAQALPKIMAGMEQDQLFLDHSLSLKSFAQHIGVNARDVSKVLNSHMHCTFLEFLSRYRVAEAKRLLLADSNNSVTDIMLKSGFNTKSAFYRVFKAECGITPSEYRAGAAKPPR</sequence>
<dbReference type="SUPFAM" id="SSF46689">
    <property type="entry name" value="Homeodomain-like"/>
    <property type="match status" value="1"/>
</dbReference>
<dbReference type="Pfam" id="PF12833">
    <property type="entry name" value="HTH_18"/>
    <property type="match status" value="1"/>
</dbReference>
<dbReference type="Pfam" id="PF07494">
    <property type="entry name" value="Reg_prop"/>
    <property type="match status" value="2"/>
</dbReference>
<dbReference type="Gene3D" id="2.130.10.10">
    <property type="entry name" value="YVTN repeat-like/Quinoprotein amine dehydrogenase"/>
    <property type="match status" value="2"/>
</dbReference>
<dbReference type="GO" id="GO:0000155">
    <property type="term" value="F:phosphorelay sensor kinase activity"/>
    <property type="evidence" value="ECO:0007669"/>
    <property type="project" value="TreeGrafter"/>
</dbReference>
<evidence type="ECO:0000313" key="7">
    <source>
        <dbReference type="Proteomes" id="UP001320119"/>
    </source>
</evidence>
<dbReference type="GO" id="GO:0043565">
    <property type="term" value="F:sequence-specific DNA binding"/>
    <property type="evidence" value="ECO:0007669"/>
    <property type="project" value="InterPro"/>
</dbReference>
<feature type="domain" description="HTH araC/xylS-type" evidence="5">
    <location>
        <begin position="817"/>
        <end position="923"/>
    </location>
</feature>
<evidence type="ECO:0000256" key="2">
    <source>
        <dbReference type="ARBA" id="ARBA00023015"/>
    </source>
</evidence>
<keyword evidence="7" id="KW-1185">Reference proteome</keyword>
<dbReference type="Proteomes" id="UP001320119">
    <property type="component" value="Chromosome"/>
</dbReference>
<evidence type="ECO:0000256" key="4">
    <source>
        <dbReference type="SAM" id="Phobius"/>
    </source>
</evidence>
<dbReference type="PANTHER" id="PTHR43547:SF2">
    <property type="entry name" value="HYBRID SIGNAL TRANSDUCTION HISTIDINE KINASE C"/>
    <property type="match status" value="1"/>
</dbReference>
<dbReference type="EMBL" id="AP023086">
    <property type="protein sequence ID" value="BCD99798.1"/>
    <property type="molecule type" value="Genomic_DNA"/>
</dbReference>
<dbReference type="Gene3D" id="1.10.10.60">
    <property type="entry name" value="Homeodomain-like"/>
    <property type="match status" value="2"/>
</dbReference>